<dbReference type="OrthoDB" id="9795390at2"/>
<keyword evidence="3" id="KW-0547">Nucleotide-binding</keyword>
<dbReference type="InterPro" id="IPR004147">
    <property type="entry name" value="ABC1_dom"/>
</dbReference>
<feature type="region of interest" description="Disordered" evidence="5">
    <location>
        <begin position="1"/>
        <end position="33"/>
    </location>
</feature>
<dbReference type="EMBL" id="VIGX01000001">
    <property type="protein sequence ID" value="TWS30540.1"/>
    <property type="molecule type" value="Genomic_DNA"/>
</dbReference>
<comment type="caution">
    <text evidence="7">The sequence shown here is derived from an EMBL/GenBank/DDBJ whole genome shotgun (WGS) entry which is preliminary data.</text>
</comment>
<keyword evidence="8" id="KW-1185">Reference proteome</keyword>
<gene>
    <name evidence="7" type="ORF">FK530_01300</name>
</gene>
<dbReference type="Proteomes" id="UP000319375">
    <property type="component" value="Unassembled WGS sequence"/>
</dbReference>
<evidence type="ECO:0000256" key="1">
    <source>
        <dbReference type="ARBA" id="ARBA00009670"/>
    </source>
</evidence>
<proteinExistence type="inferred from homology"/>
<dbReference type="GO" id="GO:0016301">
    <property type="term" value="F:kinase activity"/>
    <property type="evidence" value="ECO:0007669"/>
    <property type="project" value="UniProtKB-KW"/>
</dbReference>
<dbReference type="SUPFAM" id="SSF56112">
    <property type="entry name" value="Protein kinase-like (PK-like)"/>
    <property type="match status" value="1"/>
</dbReference>
<keyword evidence="2" id="KW-0808">Transferase</keyword>
<evidence type="ECO:0000256" key="2">
    <source>
        <dbReference type="ARBA" id="ARBA00022679"/>
    </source>
</evidence>
<evidence type="ECO:0000313" key="7">
    <source>
        <dbReference type="EMBL" id="TWS30540.1"/>
    </source>
</evidence>
<feature type="domain" description="ABC1 atypical kinase-like" evidence="6">
    <location>
        <begin position="122"/>
        <end position="355"/>
    </location>
</feature>
<evidence type="ECO:0000313" key="8">
    <source>
        <dbReference type="Proteomes" id="UP000319375"/>
    </source>
</evidence>
<evidence type="ECO:0000256" key="4">
    <source>
        <dbReference type="ARBA" id="ARBA00022840"/>
    </source>
</evidence>
<evidence type="ECO:0000256" key="5">
    <source>
        <dbReference type="SAM" id="MobiDB-lite"/>
    </source>
</evidence>
<dbReference type="AlphaFoldDB" id="A0A5C5S6R3"/>
<dbReference type="CDD" id="cd13970">
    <property type="entry name" value="ABC1_ADCK3"/>
    <property type="match status" value="1"/>
</dbReference>
<comment type="similarity">
    <text evidence="1">Belongs to the protein kinase superfamily. ADCK protein kinase family.</text>
</comment>
<sequence>MAGSDSAGRDPATPARPSGRHGAASAAPSGRIRRSAQIGGVAVRHAARTAGARAASRFRDEQADRDARDATILALADDLVTVLGGMRGAAMKLGQLLAVIDIGIAGTSAREAFAERLQPLFQAAPRWTDAAMMAVLDRELGARRGRITRLDGPIASASIGQVYRGVLDDGREVAVKIQYPRVDAMVRADLKNMRLLLKVLGKYIPATNAAALSEEIARQVLAELDFVAELRHHRYFAELFAGHPGIAVPQPIDELCTGRVLVTEFLDGAPFAAAADLAPEQRDRIGEAVYRFYCGEMYRTGRFCADPHPGNVLILPDGRAGFVDFGMTVHLTDAEHDFERELFTALLRGESDRVHALAVRAGFIGRPDLMSADDLAEYIDNVVGWHLHDGAVTITPGTARRAMIAAALPAGGFYDKFEGQMLQAEHALGRRTDMSTVALLGELRATAPWRAIACEVLGLGGPATTMGVEIAEWRDLRGADAG</sequence>
<dbReference type="InterPro" id="IPR034646">
    <property type="entry name" value="ADCK3_dom"/>
</dbReference>
<keyword evidence="4" id="KW-0067">ATP-binding</keyword>
<dbReference type="GO" id="GO:0005524">
    <property type="term" value="F:ATP binding"/>
    <property type="evidence" value="ECO:0007669"/>
    <property type="project" value="UniProtKB-KW"/>
</dbReference>
<keyword evidence="7" id="KW-0418">Kinase</keyword>
<organism evidence="7 8">
    <name type="scientific">Tsukamurella conjunctivitidis</name>
    <dbReference type="NCBI Taxonomy" id="2592068"/>
    <lineage>
        <taxon>Bacteria</taxon>
        <taxon>Bacillati</taxon>
        <taxon>Actinomycetota</taxon>
        <taxon>Actinomycetes</taxon>
        <taxon>Mycobacteriales</taxon>
        <taxon>Tsukamurellaceae</taxon>
        <taxon>Tsukamurella</taxon>
    </lineage>
</organism>
<dbReference type="Pfam" id="PF03109">
    <property type="entry name" value="ABC1"/>
    <property type="match status" value="1"/>
</dbReference>
<name>A0A5C5S6R3_9ACTN</name>
<protein>
    <submittedName>
        <fullName evidence="7">AarF/ABC1/UbiB kinase family protein</fullName>
    </submittedName>
</protein>
<evidence type="ECO:0000259" key="6">
    <source>
        <dbReference type="Pfam" id="PF03109"/>
    </source>
</evidence>
<dbReference type="InterPro" id="IPR011009">
    <property type="entry name" value="Kinase-like_dom_sf"/>
</dbReference>
<accession>A0A5C5S6R3</accession>
<dbReference type="PANTHER" id="PTHR43851">
    <property type="match status" value="1"/>
</dbReference>
<dbReference type="PANTHER" id="PTHR43851:SF3">
    <property type="entry name" value="COENZYME Q8"/>
    <property type="match status" value="1"/>
</dbReference>
<dbReference type="InterPro" id="IPR051409">
    <property type="entry name" value="Atypical_kinase_ADCK"/>
</dbReference>
<reference evidence="7 8" key="1">
    <citation type="submission" date="2019-06" db="EMBL/GenBank/DDBJ databases">
        <title>Tsukamurella conjunctivitidis sp. nov., Tsukamurella assacharolytica sp. nov. and Tsukamurella sputae sp. nov. isolated from patients with conjunctivitis, bacteraemia (lymphoma) and respiratory infection (sputum) in Hong Kong.</title>
        <authorList>
            <person name="Teng J.L.L."/>
            <person name="Lee H.H."/>
            <person name="Fong J.Y.H."/>
            <person name="Fok K.M.N."/>
            <person name="Lau S.K.P."/>
            <person name="Woo P.C.Y."/>
        </authorList>
    </citation>
    <scope>NUCLEOTIDE SEQUENCE [LARGE SCALE GENOMIC DNA]</scope>
    <source>
        <strain evidence="7 8">HKU72</strain>
    </source>
</reference>
<evidence type="ECO:0000256" key="3">
    <source>
        <dbReference type="ARBA" id="ARBA00022741"/>
    </source>
</evidence>